<keyword evidence="1" id="KW-0812">Transmembrane</keyword>
<dbReference type="EMBL" id="KV750084">
    <property type="protein sequence ID" value="OCL06351.1"/>
    <property type="molecule type" value="Genomic_DNA"/>
</dbReference>
<sequence>MTFIWGWLSDEPLHGRRWPFIYLGAVIMLTFNTLLWQMPLYSNIHGRKVGYRLGQVGFSVGPPILTWINKICSDGTKKRALLVALGKDFAYVVQAMVSPQLFSRRDRGG</sequence>
<feature type="transmembrane region" description="Helical" evidence="1">
    <location>
        <begin position="20"/>
        <end position="38"/>
    </location>
</feature>
<dbReference type="OrthoDB" id="3639251at2759"/>
<dbReference type="InterPro" id="IPR036259">
    <property type="entry name" value="MFS_trans_sf"/>
</dbReference>
<dbReference type="SUPFAM" id="SSF103473">
    <property type="entry name" value="MFS general substrate transporter"/>
    <property type="match status" value="1"/>
</dbReference>
<gene>
    <name evidence="2" type="ORF">AOQ84DRAFT_365873</name>
</gene>
<organism evidence="2 3">
    <name type="scientific">Glonium stellatum</name>
    <dbReference type="NCBI Taxonomy" id="574774"/>
    <lineage>
        <taxon>Eukaryota</taxon>
        <taxon>Fungi</taxon>
        <taxon>Dikarya</taxon>
        <taxon>Ascomycota</taxon>
        <taxon>Pezizomycotina</taxon>
        <taxon>Dothideomycetes</taxon>
        <taxon>Pleosporomycetidae</taxon>
        <taxon>Gloniales</taxon>
        <taxon>Gloniaceae</taxon>
        <taxon>Glonium</taxon>
    </lineage>
</organism>
<accession>A0A8E2EX22</accession>
<reference evidence="2 3" key="1">
    <citation type="journal article" date="2016" name="Nat. Commun.">
        <title>Ectomycorrhizal ecology is imprinted in the genome of the dominant symbiotic fungus Cenococcum geophilum.</title>
        <authorList>
            <consortium name="DOE Joint Genome Institute"/>
            <person name="Peter M."/>
            <person name="Kohler A."/>
            <person name="Ohm R.A."/>
            <person name="Kuo A."/>
            <person name="Krutzmann J."/>
            <person name="Morin E."/>
            <person name="Arend M."/>
            <person name="Barry K.W."/>
            <person name="Binder M."/>
            <person name="Choi C."/>
            <person name="Clum A."/>
            <person name="Copeland A."/>
            <person name="Grisel N."/>
            <person name="Haridas S."/>
            <person name="Kipfer T."/>
            <person name="LaButti K."/>
            <person name="Lindquist E."/>
            <person name="Lipzen A."/>
            <person name="Maire R."/>
            <person name="Meier B."/>
            <person name="Mihaltcheva S."/>
            <person name="Molinier V."/>
            <person name="Murat C."/>
            <person name="Poggeler S."/>
            <person name="Quandt C.A."/>
            <person name="Sperisen C."/>
            <person name="Tritt A."/>
            <person name="Tisserant E."/>
            <person name="Crous P.W."/>
            <person name="Henrissat B."/>
            <person name="Nehls U."/>
            <person name="Egli S."/>
            <person name="Spatafora J.W."/>
            <person name="Grigoriev I.V."/>
            <person name="Martin F.M."/>
        </authorList>
    </citation>
    <scope>NUCLEOTIDE SEQUENCE [LARGE SCALE GENOMIC DNA]</scope>
    <source>
        <strain evidence="2 3">CBS 207.34</strain>
    </source>
</reference>
<evidence type="ECO:0000256" key="1">
    <source>
        <dbReference type="SAM" id="Phobius"/>
    </source>
</evidence>
<evidence type="ECO:0000313" key="2">
    <source>
        <dbReference type="EMBL" id="OCL06351.1"/>
    </source>
</evidence>
<dbReference type="AlphaFoldDB" id="A0A8E2EX22"/>
<dbReference type="Proteomes" id="UP000250140">
    <property type="component" value="Unassembled WGS sequence"/>
</dbReference>
<protein>
    <submittedName>
        <fullName evidence="2">Uncharacterized protein</fullName>
    </submittedName>
</protein>
<keyword evidence="1" id="KW-1133">Transmembrane helix</keyword>
<keyword evidence="3" id="KW-1185">Reference proteome</keyword>
<proteinExistence type="predicted"/>
<keyword evidence="1" id="KW-0472">Membrane</keyword>
<evidence type="ECO:0000313" key="3">
    <source>
        <dbReference type="Proteomes" id="UP000250140"/>
    </source>
</evidence>
<name>A0A8E2EX22_9PEZI</name>